<dbReference type="Pfam" id="PF04199">
    <property type="entry name" value="Cyclase"/>
    <property type="match status" value="1"/>
</dbReference>
<protein>
    <recommendedName>
        <fullName evidence="5">Kynurenine formamidase</fullName>
        <ecNumber evidence="4">3.5.1.9</ecNumber>
    </recommendedName>
</protein>
<dbReference type="Proteomes" id="UP000178526">
    <property type="component" value="Unassembled WGS sequence"/>
</dbReference>
<evidence type="ECO:0000256" key="1">
    <source>
        <dbReference type="ARBA" id="ARBA00001947"/>
    </source>
</evidence>
<evidence type="ECO:0000256" key="7">
    <source>
        <dbReference type="ARBA" id="ARBA00022801"/>
    </source>
</evidence>
<evidence type="ECO:0000256" key="2">
    <source>
        <dbReference type="ARBA" id="ARBA00002204"/>
    </source>
</evidence>
<dbReference type="PANTHER" id="PTHR31118:SF32">
    <property type="entry name" value="KYNURENINE FORMAMIDASE"/>
    <property type="match status" value="1"/>
</dbReference>
<dbReference type="AlphaFoldDB" id="A0A1F7RDZ1"/>
<comment type="function">
    <text evidence="2">Catalyzes the hydrolysis of N-formyl-L-kynurenine to L-kynurenine, the second step in the kynurenine pathway of tryptophan degradation.</text>
</comment>
<dbReference type="PANTHER" id="PTHR31118">
    <property type="entry name" value="CYCLASE-LIKE PROTEIN 2"/>
    <property type="match status" value="1"/>
</dbReference>
<gene>
    <name evidence="12" type="ORF">A2042_05830</name>
</gene>
<dbReference type="InterPro" id="IPR007325">
    <property type="entry name" value="KFase/CYL"/>
</dbReference>
<evidence type="ECO:0000256" key="8">
    <source>
        <dbReference type="ARBA" id="ARBA00022833"/>
    </source>
</evidence>
<reference evidence="12 13" key="1">
    <citation type="journal article" date="2016" name="Nat. Commun.">
        <title>Thousands of microbial genomes shed light on interconnected biogeochemical processes in an aquifer system.</title>
        <authorList>
            <person name="Anantharaman K."/>
            <person name="Brown C.T."/>
            <person name="Hug L.A."/>
            <person name="Sharon I."/>
            <person name="Castelle C.J."/>
            <person name="Probst A.J."/>
            <person name="Thomas B.C."/>
            <person name="Singh A."/>
            <person name="Wilkins M.J."/>
            <person name="Karaoz U."/>
            <person name="Brodie E.L."/>
            <person name="Williams K.H."/>
            <person name="Hubbard S.S."/>
            <person name="Banfield J.F."/>
        </authorList>
    </citation>
    <scope>NUCLEOTIDE SEQUENCE [LARGE SCALE GENOMIC DNA]</scope>
</reference>
<dbReference type="FunFam" id="3.50.30.50:FF:000001">
    <property type="entry name" value="Kynurenine formamidase"/>
    <property type="match status" value="1"/>
</dbReference>
<comment type="caution">
    <text evidence="12">The sequence shown here is derived from an EMBL/GenBank/DDBJ whole genome shotgun (WGS) entry which is preliminary data.</text>
</comment>
<dbReference type="EC" id="3.5.1.9" evidence="4"/>
<organism evidence="12 13">
    <name type="scientific">Candidatus Schekmanbacteria bacterium GWA2_38_11</name>
    <dbReference type="NCBI Taxonomy" id="1817876"/>
    <lineage>
        <taxon>Bacteria</taxon>
        <taxon>Candidatus Schekmaniibacteriota</taxon>
    </lineage>
</organism>
<evidence type="ECO:0000256" key="9">
    <source>
        <dbReference type="ARBA" id="ARBA00023079"/>
    </source>
</evidence>
<keyword evidence="9" id="KW-0823">Tryptophan catabolism</keyword>
<sequence>MVTWPNDPKVKIRPSKRISKGDSCNLSRLSFGSHTGTHIDPPYHFLEKGKKVDELPLEVLIGRAWVFELDVEKRISVKDIKKLDLKGKERVLFKTANSKLWDKKKRFYKEFIYITDKAAQFLVDEGVKLVGVDYLSVEGFSVPNAPSHHIFLKNKVILLEGTNLSEVEPGEYELICLPIKVKGGDGAPARAVLREI</sequence>
<evidence type="ECO:0000256" key="11">
    <source>
        <dbReference type="ARBA" id="ARBA00060547"/>
    </source>
</evidence>
<evidence type="ECO:0000256" key="4">
    <source>
        <dbReference type="ARBA" id="ARBA00012930"/>
    </source>
</evidence>
<dbReference type="Gene3D" id="3.50.30.50">
    <property type="entry name" value="Putative cyclase"/>
    <property type="match status" value="1"/>
</dbReference>
<keyword evidence="7" id="KW-0378">Hydrolase</keyword>
<dbReference type="EMBL" id="MGDB01000113">
    <property type="protein sequence ID" value="OGL39766.1"/>
    <property type="molecule type" value="Genomic_DNA"/>
</dbReference>
<dbReference type="SUPFAM" id="SSF102198">
    <property type="entry name" value="Putative cyclase"/>
    <property type="match status" value="1"/>
</dbReference>
<evidence type="ECO:0000313" key="13">
    <source>
        <dbReference type="Proteomes" id="UP000178526"/>
    </source>
</evidence>
<comment type="subunit">
    <text evidence="3">Homodimer.</text>
</comment>
<accession>A0A1F7RDZ1</accession>
<comment type="pathway">
    <text evidence="11">Amino-acid degradation; L-tryptophan degradation via kynurenine pathway; L-kynurenine from L-tryptophan: step 2/2.</text>
</comment>
<comment type="cofactor">
    <cofactor evidence="1">
        <name>Zn(2+)</name>
        <dbReference type="ChEBI" id="CHEBI:29105"/>
    </cofactor>
</comment>
<dbReference type="GO" id="GO:0046872">
    <property type="term" value="F:metal ion binding"/>
    <property type="evidence" value="ECO:0007669"/>
    <property type="project" value="UniProtKB-KW"/>
</dbReference>
<evidence type="ECO:0000256" key="3">
    <source>
        <dbReference type="ARBA" id="ARBA00011738"/>
    </source>
</evidence>
<keyword evidence="6" id="KW-0479">Metal-binding</keyword>
<comment type="catalytic activity">
    <reaction evidence="10">
        <text>N-formyl-L-kynurenine + H2O = L-kynurenine + formate + H(+)</text>
        <dbReference type="Rhea" id="RHEA:13009"/>
        <dbReference type="ChEBI" id="CHEBI:15377"/>
        <dbReference type="ChEBI" id="CHEBI:15378"/>
        <dbReference type="ChEBI" id="CHEBI:15740"/>
        <dbReference type="ChEBI" id="CHEBI:57959"/>
        <dbReference type="ChEBI" id="CHEBI:58629"/>
        <dbReference type="EC" id="3.5.1.9"/>
    </reaction>
</comment>
<dbReference type="GO" id="GO:0019441">
    <property type="term" value="P:L-tryptophan catabolic process to kynurenine"/>
    <property type="evidence" value="ECO:0007669"/>
    <property type="project" value="InterPro"/>
</dbReference>
<proteinExistence type="predicted"/>
<evidence type="ECO:0000313" key="12">
    <source>
        <dbReference type="EMBL" id="OGL39766.1"/>
    </source>
</evidence>
<evidence type="ECO:0000256" key="10">
    <source>
        <dbReference type="ARBA" id="ARBA00048496"/>
    </source>
</evidence>
<dbReference type="InterPro" id="IPR037175">
    <property type="entry name" value="KFase_sf"/>
</dbReference>
<dbReference type="GO" id="GO:0004061">
    <property type="term" value="F:arylformamidase activity"/>
    <property type="evidence" value="ECO:0007669"/>
    <property type="project" value="UniProtKB-EC"/>
</dbReference>
<name>A0A1F7RDZ1_9BACT</name>
<evidence type="ECO:0000256" key="6">
    <source>
        <dbReference type="ARBA" id="ARBA00022723"/>
    </source>
</evidence>
<evidence type="ECO:0000256" key="5">
    <source>
        <dbReference type="ARBA" id="ARBA00014889"/>
    </source>
</evidence>
<keyword evidence="8" id="KW-0862">Zinc</keyword>